<evidence type="ECO:0000256" key="1">
    <source>
        <dbReference type="SAM" id="MobiDB-lite"/>
    </source>
</evidence>
<feature type="domain" description="DUF6468" evidence="2">
    <location>
        <begin position="38"/>
        <end position="99"/>
    </location>
</feature>
<name>A0A316GI16_9RHOB</name>
<dbReference type="Proteomes" id="UP000245708">
    <property type="component" value="Unassembled WGS sequence"/>
</dbReference>
<dbReference type="AlphaFoldDB" id="A0A316GI16"/>
<evidence type="ECO:0000313" key="4">
    <source>
        <dbReference type="Proteomes" id="UP000245708"/>
    </source>
</evidence>
<dbReference type="OrthoDB" id="7630018at2"/>
<dbReference type="RefSeq" id="WP_109668871.1">
    <property type="nucleotide sequence ID" value="NZ_QGGW01000006.1"/>
</dbReference>
<feature type="compositionally biased region" description="Pro residues" evidence="1">
    <location>
        <begin position="117"/>
        <end position="134"/>
    </location>
</feature>
<proteinExistence type="predicted"/>
<dbReference type="Pfam" id="PF20072">
    <property type="entry name" value="DUF6468"/>
    <property type="match status" value="1"/>
</dbReference>
<dbReference type="EMBL" id="QGGW01000006">
    <property type="protein sequence ID" value="PWK59811.1"/>
    <property type="molecule type" value="Genomic_DNA"/>
</dbReference>
<organism evidence="3 4">
    <name type="scientific">Roseicyclus mahoneyensis</name>
    <dbReference type="NCBI Taxonomy" id="164332"/>
    <lineage>
        <taxon>Bacteria</taxon>
        <taxon>Pseudomonadati</taxon>
        <taxon>Pseudomonadota</taxon>
        <taxon>Alphaproteobacteria</taxon>
        <taxon>Rhodobacterales</taxon>
        <taxon>Roseobacteraceae</taxon>
        <taxon>Roseicyclus</taxon>
    </lineage>
</organism>
<reference evidence="3 4" key="1">
    <citation type="submission" date="2018-05" db="EMBL/GenBank/DDBJ databases">
        <title>Genomic Encyclopedia of Type Strains, Phase IV (KMG-IV): sequencing the most valuable type-strain genomes for metagenomic binning, comparative biology and taxonomic classification.</title>
        <authorList>
            <person name="Goeker M."/>
        </authorList>
    </citation>
    <scope>NUCLEOTIDE SEQUENCE [LARGE SCALE GENOMIC DNA]</scope>
    <source>
        <strain evidence="3 4">DSM 16097</strain>
    </source>
</reference>
<comment type="caution">
    <text evidence="3">The sequence shown here is derived from an EMBL/GenBank/DDBJ whole genome shotgun (WGS) entry which is preliminary data.</text>
</comment>
<sequence length="157" mass="16342">MSSQLSLVADLLMIAASAGAAIYCLILSRRLSRLTSFDKGIGGAIAVLSAQVDEMRSALAEAKAGTEGAGHHLRDLVRQAQDISGELELMIAACHDFAEEALVVQGGAAPVADPVFAPPPVDPPAPALPDPPEAAPIVFGTRRQPSPEPVFRRRAQA</sequence>
<gene>
    <name evidence="3" type="ORF">C7455_10697</name>
</gene>
<dbReference type="InterPro" id="IPR045531">
    <property type="entry name" value="DUF6468"/>
</dbReference>
<feature type="region of interest" description="Disordered" evidence="1">
    <location>
        <begin position="117"/>
        <end position="157"/>
    </location>
</feature>
<keyword evidence="4" id="KW-1185">Reference proteome</keyword>
<evidence type="ECO:0000259" key="2">
    <source>
        <dbReference type="Pfam" id="PF20072"/>
    </source>
</evidence>
<evidence type="ECO:0000313" key="3">
    <source>
        <dbReference type="EMBL" id="PWK59811.1"/>
    </source>
</evidence>
<protein>
    <recommendedName>
        <fullName evidence="2">DUF6468 domain-containing protein</fullName>
    </recommendedName>
</protein>
<accession>A0A316GI16</accession>